<protein>
    <submittedName>
        <fullName evidence="2">Uncharacterized protein</fullName>
    </submittedName>
</protein>
<evidence type="ECO:0000313" key="3">
    <source>
        <dbReference type="Proteomes" id="UP001597183"/>
    </source>
</evidence>
<evidence type="ECO:0000313" key="2">
    <source>
        <dbReference type="EMBL" id="MFD1363884.1"/>
    </source>
</evidence>
<sequence>MIDDELAGLLDDPGANLDEIWDAIFPQGALSAGHRRGRADPRCGRPDRLGPAS</sequence>
<feature type="region of interest" description="Disordered" evidence="1">
    <location>
        <begin position="31"/>
        <end position="53"/>
    </location>
</feature>
<dbReference type="Proteomes" id="UP001597183">
    <property type="component" value="Unassembled WGS sequence"/>
</dbReference>
<dbReference type="RefSeq" id="WP_317786709.1">
    <property type="nucleotide sequence ID" value="NZ_AP028461.1"/>
</dbReference>
<accession>A0ABW4A064</accession>
<gene>
    <name evidence="2" type="ORF">ACFQ5G_00855</name>
</gene>
<name>A0ABW4A064_9ACTN</name>
<feature type="compositionally biased region" description="Basic and acidic residues" evidence="1">
    <location>
        <begin position="38"/>
        <end position="53"/>
    </location>
</feature>
<comment type="caution">
    <text evidence="2">The sequence shown here is derived from an EMBL/GenBank/DDBJ whole genome shotgun (WGS) entry which is preliminary data.</text>
</comment>
<reference evidence="3" key="1">
    <citation type="journal article" date="2019" name="Int. J. Syst. Evol. Microbiol.">
        <title>The Global Catalogue of Microorganisms (GCM) 10K type strain sequencing project: providing services to taxonomists for standard genome sequencing and annotation.</title>
        <authorList>
            <consortium name="The Broad Institute Genomics Platform"/>
            <consortium name="The Broad Institute Genome Sequencing Center for Infectious Disease"/>
            <person name="Wu L."/>
            <person name="Ma J."/>
        </authorList>
    </citation>
    <scope>NUCLEOTIDE SEQUENCE [LARGE SCALE GENOMIC DNA]</scope>
    <source>
        <strain evidence="3">CCM 7526</strain>
    </source>
</reference>
<dbReference type="EMBL" id="JBHTMK010000002">
    <property type="protein sequence ID" value="MFD1363884.1"/>
    <property type="molecule type" value="Genomic_DNA"/>
</dbReference>
<proteinExistence type="predicted"/>
<evidence type="ECO:0000256" key="1">
    <source>
        <dbReference type="SAM" id="MobiDB-lite"/>
    </source>
</evidence>
<organism evidence="2 3">
    <name type="scientific">Actinoplanes sichuanensis</name>
    <dbReference type="NCBI Taxonomy" id="512349"/>
    <lineage>
        <taxon>Bacteria</taxon>
        <taxon>Bacillati</taxon>
        <taxon>Actinomycetota</taxon>
        <taxon>Actinomycetes</taxon>
        <taxon>Micromonosporales</taxon>
        <taxon>Micromonosporaceae</taxon>
        <taxon>Actinoplanes</taxon>
    </lineage>
</organism>
<keyword evidence="3" id="KW-1185">Reference proteome</keyword>